<dbReference type="GO" id="GO:0015179">
    <property type="term" value="F:L-amino acid transmembrane transporter activity"/>
    <property type="evidence" value="ECO:0007669"/>
    <property type="project" value="TreeGrafter"/>
</dbReference>
<dbReference type="InterPro" id="IPR050598">
    <property type="entry name" value="AminoAcid_Transporter"/>
</dbReference>
<feature type="transmembrane region" description="Helical" evidence="6">
    <location>
        <begin position="550"/>
        <end position="566"/>
    </location>
</feature>
<evidence type="ECO:0008006" key="9">
    <source>
        <dbReference type="Google" id="ProtNLM"/>
    </source>
</evidence>
<dbReference type="PANTHER" id="PTHR11785">
    <property type="entry name" value="AMINO ACID TRANSPORTER"/>
    <property type="match status" value="1"/>
</dbReference>
<evidence type="ECO:0000313" key="8">
    <source>
        <dbReference type="Proteomes" id="UP001345827"/>
    </source>
</evidence>
<feature type="transmembrane region" description="Helical" evidence="6">
    <location>
        <begin position="182"/>
        <end position="204"/>
    </location>
</feature>
<evidence type="ECO:0000256" key="1">
    <source>
        <dbReference type="ARBA" id="ARBA00004141"/>
    </source>
</evidence>
<feature type="transmembrane region" description="Helical" evidence="6">
    <location>
        <begin position="263"/>
        <end position="281"/>
    </location>
</feature>
<name>A0AAV9Q007_9PEZI</name>
<feature type="transmembrane region" description="Helical" evidence="6">
    <location>
        <begin position="225"/>
        <end position="251"/>
    </location>
</feature>
<dbReference type="PANTHER" id="PTHR11785:SF382">
    <property type="entry name" value="LOW-AFFINITY METHIONINE PERMEASE"/>
    <property type="match status" value="1"/>
</dbReference>
<keyword evidence="8" id="KW-1185">Reference proteome</keyword>
<dbReference type="Pfam" id="PF13520">
    <property type="entry name" value="AA_permease_2"/>
    <property type="match status" value="1"/>
</dbReference>
<evidence type="ECO:0000256" key="4">
    <source>
        <dbReference type="ARBA" id="ARBA00023136"/>
    </source>
</evidence>
<proteinExistence type="predicted"/>
<reference evidence="7 8" key="1">
    <citation type="submission" date="2023-06" db="EMBL/GenBank/DDBJ databases">
        <title>Black Yeasts Isolated from many extreme environments.</title>
        <authorList>
            <person name="Coleine C."/>
            <person name="Stajich J.E."/>
            <person name="Selbmann L."/>
        </authorList>
    </citation>
    <scope>NUCLEOTIDE SEQUENCE [LARGE SCALE GENOMIC DNA]</scope>
    <source>
        <strain evidence="7 8">CCFEE 5887</strain>
    </source>
</reference>
<protein>
    <recommendedName>
        <fullName evidence="9">High-affinity methionine permease</fullName>
    </recommendedName>
</protein>
<keyword evidence="4 6" id="KW-0472">Membrane</keyword>
<dbReference type="GO" id="GO:0016020">
    <property type="term" value="C:membrane"/>
    <property type="evidence" value="ECO:0007669"/>
    <property type="project" value="UniProtKB-SubCell"/>
</dbReference>
<evidence type="ECO:0000256" key="2">
    <source>
        <dbReference type="ARBA" id="ARBA00022692"/>
    </source>
</evidence>
<evidence type="ECO:0000256" key="3">
    <source>
        <dbReference type="ARBA" id="ARBA00022989"/>
    </source>
</evidence>
<dbReference type="AlphaFoldDB" id="A0AAV9Q007"/>
<dbReference type="Gene3D" id="1.20.1740.10">
    <property type="entry name" value="Amino acid/polyamine transporter I"/>
    <property type="match status" value="1"/>
</dbReference>
<feature type="transmembrane region" description="Helical" evidence="6">
    <location>
        <begin position="293"/>
        <end position="313"/>
    </location>
</feature>
<keyword evidence="2 6" id="KW-0812">Transmembrane</keyword>
<dbReference type="EMBL" id="JAXLQG010000014">
    <property type="protein sequence ID" value="KAK5532950.1"/>
    <property type="molecule type" value="Genomic_DNA"/>
</dbReference>
<keyword evidence="3 6" id="KW-1133">Transmembrane helix</keyword>
<evidence type="ECO:0000313" key="7">
    <source>
        <dbReference type="EMBL" id="KAK5532950.1"/>
    </source>
</evidence>
<evidence type="ECO:0000256" key="5">
    <source>
        <dbReference type="SAM" id="MobiDB-lite"/>
    </source>
</evidence>
<feature type="region of interest" description="Disordered" evidence="5">
    <location>
        <begin position="41"/>
        <end position="62"/>
    </location>
</feature>
<feature type="transmembrane region" description="Helical" evidence="6">
    <location>
        <begin position="480"/>
        <end position="498"/>
    </location>
</feature>
<evidence type="ECO:0000256" key="6">
    <source>
        <dbReference type="SAM" id="Phobius"/>
    </source>
</evidence>
<organism evidence="7 8">
    <name type="scientific">Vermiconidia calcicola</name>
    <dbReference type="NCBI Taxonomy" id="1690605"/>
    <lineage>
        <taxon>Eukaryota</taxon>
        <taxon>Fungi</taxon>
        <taxon>Dikarya</taxon>
        <taxon>Ascomycota</taxon>
        <taxon>Pezizomycotina</taxon>
        <taxon>Dothideomycetes</taxon>
        <taxon>Dothideomycetidae</taxon>
        <taxon>Mycosphaerellales</taxon>
        <taxon>Extremaceae</taxon>
        <taxon>Vermiconidia</taxon>
    </lineage>
</organism>
<gene>
    <name evidence="7" type="ORF">LTR25_007654</name>
</gene>
<comment type="subcellular location">
    <subcellularLocation>
        <location evidence="1">Membrane</location>
        <topology evidence="1">Multi-pass membrane protein</topology>
    </subcellularLocation>
</comment>
<accession>A0AAV9Q007</accession>
<dbReference type="InterPro" id="IPR002293">
    <property type="entry name" value="AA/rel_permease1"/>
</dbReference>
<comment type="caution">
    <text evidence="7">The sequence shown here is derived from an EMBL/GenBank/DDBJ whole genome shotgun (WGS) entry which is preliminary data.</text>
</comment>
<feature type="transmembrane region" description="Helical" evidence="6">
    <location>
        <begin position="504"/>
        <end position="530"/>
    </location>
</feature>
<dbReference type="Proteomes" id="UP001345827">
    <property type="component" value="Unassembled WGS sequence"/>
</dbReference>
<feature type="region of interest" description="Disordered" evidence="5">
    <location>
        <begin position="612"/>
        <end position="643"/>
    </location>
</feature>
<sequence>MERPRCLGESLTTSVTTALLSPSLDSRPPLTPRIVRTPRIPYHRDSTSTSTSTYAERRPSAEEEDICPIIPSGITFSLSSKAASFSQHGRFKKERLSRPPDLKVESLLLSSMCRVQEGDSFYPRSALSITPSLLVQPRHVAQEHHLTTFSAINLILGKTIGVGVYSVPSSIFSEVGSVGMTLLVWVVGAIISFCGMSVYLDLGTAIPQSGGERVYLERIFRRPQMLATCMFMAYVVLLGFSTPNCIILGNYAVSALGIQPDVWNVRGIAVSVISLACFIHARSPAMGLGIINVLGVAKMLILAAVILSGLASVGRVFPATDPSATTSIAQQNFTSVWAGTSSKPYNYATALLQVLYCFRGYNTANQVISEVRNPISTIKVAGPIALTLASIGYILANVAYFCAVEKDDFRSSGVVVASHFLRNIFGPFWGERILPCFIIVSAFGNIAATSFAQARVNQELGSQGLLPWSRFWRSKTATGAPGPGLFLHWLVSVLVIILPPPGEIYTFLVEIGGYPVSVLSVAVAGGLLYLQSSPRERWQSPCPARRLHTIVFLASNSLLLIFPWINPGEKQGNKRFAYYAYPATSLGILGLGAVYWVFWRITKVETKPTPAGTPLLKDWDSGRTSESSNGGNSSRGGGSLDQHELGRWQKSDSLFSVEDEVLSAVDEDEARIIRGEGEA</sequence>
<feature type="transmembrane region" description="Helical" evidence="6">
    <location>
        <begin position="380"/>
        <end position="403"/>
    </location>
</feature>
<feature type="transmembrane region" description="Helical" evidence="6">
    <location>
        <begin position="578"/>
        <end position="598"/>
    </location>
</feature>